<dbReference type="SMART" id="SM00881">
    <property type="entry name" value="CoA_binding"/>
    <property type="match status" value="1"/>
</dbReference>
<dbReference type="InterPro" id="IPR032875">
    <property type="entry name" value="Succ_CoA_lig_flav_dom"/>
</dbReference>
<dbReference type="InterPro" id="IPR003781">
    <property type="entry name" value="CoA-bd"/>
</dbReference>
<sequence>MSEAITASLNDLLNASSVAVVGASADPTKVSGRPLAYMLKRGFSGNLYPVNPGRDTVQGVKSYPSLRDINEPIDLAIIGTTADKVCSIVEEGIDVGVKTFVVFSSGFAEVGNEGEEMQKELSALAQNHGVRILGPNCLGIANSTSNLIASFTTALEEHTLQKGSFAFISQSGALGAYWLDLVLSNGMGFSQWITTGNECDIDAAEALDFLVDDPATKVIGLYLEDIRNTFAFRKALQRAAAAGKPVIAIKSGSSDAGSKAAASHTGAIAGDDSLYDACLKQYGALRVDSLTAMMNVARLFLYDSVPAGNKLAVLSVSGGAGVLIADKSEKLGLALPDFSEQTKSTLKGILPGFSTPNNPLDLTGNVVQDTESVYKSVKTAAEDPEVDAIVLFVGLMHSIADKVTDALVRAKQQINKPVILIWIGAEQNTLALTDKAKIPTFADIPEAMDAIAQALSIPEIQRKAAASRVMTTGHAAAKTTHAITEWDAKQKLFSQDSISLPSSVLLRPGERAESLPFPAPLVAKIQSTQLLHKSDAGGVILKIDNLEKLNAAIENLEAKARELNLELQGVLVEQMVPFEHELLLGLRRDPKFGPAITLARGGIEVELDPDYATRLLPLDASQVQDMINSLRSVNRLQGYRGIPAVDISAVAANIAAFCDWFLQEHTLEEVEINPLAVKGSLVFALDALVEISPDTNSK</sequence>
<evidence type="ECO:0000256" key="2">
    <source>
        <dbReference type="ARBA" id="ARBA00022741"/>
    </source>
</evidence>
<gene>
    <name evidence="6" type="ORF">FX987_04579</name>
</gene>
<proteinExistence type="predicted"/>
<dbReference type="AlphaFoldDB" id="A0AAP9T393"/>
<dbReference type="InterPro" id="IPR016102">
    <property type="entry name" value="Succinyl-CoA_synth-like"/>
</dbReference>
<keyword evidence="7" id="KW-1185">Reference proteome</keyword>
<keyword evidence="2" id="KW-0547">Nucleotide-binding</keyword>
<dbReference type="Pfam" id="PF13380">
    <property type="entry name" value="CoA_binding_2"/>
    <property type="match status" value="1"/>
</dbReference>
<dbReference type="Pfam" id="PF13607">
    <property type="entry name" value="Succ_CoA_lig"/>
    <property type="match status" value="1"/>
</dbReference>
<feature type="coiled-coil region" evidence="4">
    <location>
        <begin position="539"/>
        <end position="573"/>
    </location>
</feature>
<organism evidence="6 7">
    <name type="scientific">Vreelandella titanicae</name>
    <dbReference type="NCBI Taxonomy" id="664683"/>
    <lineage>
        <taxon>Bacteria</taxon>
        <taxon>Pseudomonadati</taxon>
        <taxon>Pseudomonadota</taxon>
        <taxon>Gammaproteobacteria</taxon>
        <taxon>Oceanospirillales</taxon>
        <taxon>Halomonadaceae</taxon>
        <taxon>Vreelandella</taxon>
    </lineage>
</organism>
<dbReference type="Gene3D" id="3.40.50.720">
    <property type="entry name" value="NAD(P)-binding Rossmann-like Domain"/>
    <property type="match status" value="1"/>
</dbReference>
<dbReference type="GO" id="GO:0005524">
    <property type="term" value="F:ATP binding"/>
    <property type="evidence" value="ECO:0007669"/>
    <property type="project" value="UniProtKB-KW"/>
</dbReference>
<dbReference type="SUPFAM" id="SSF51735">
    <property type="entry name" value="NAD(P)-binding Rossmann-fold domains"/>
    <property type="match status" value="1"/>
</dbReference>
<dbReference type="EMBL" id="CP054580">
    <property type="protein sequence ID" value="QKS26763.1"/>
    <property type="molecule type" value="Genomic_DNA"/>
</dbReference>
<dbReference type="Proteomes" id="UP000509761">
    <property type="component" value="Chromosome"/>
</dbReference>
<evidence type="ECO:0000259" key="5">
    <source>
        <dbReference type="SMART" id="SM00881"/>
    </source>
</evidence>
<accession>A0AAP9T393</accession>
<reference evidence="6 7" key="1">
    <citation type="submission" date="2019-12" db="EMBL/GenBank/DDBJ databases">
        <title>Genome sequencing and assembly of endphytes of Porphyra tenera.</title>
        <authorList>
            <person name="Park J.M."/>
            <person name="Shin R."/>
            <person name="Jo S.H."/>
        </authorList>
    </citation>
    <scope>NUCLEOTIDE SEQUENCE [LARGE SCALE GENOMIC DNA]</scope>
    <source>
        <strain evidence="6 7">GPM3</strain>
    </source>
</reference>
<dbReference type="GO" id="GO:0016746">
    <property type="term" value="F:acyltransferase activity"/>
    <property type="evidence" value="ECO:0007669"/>
    <property type="project" value="UniProtKB-KW"/>
</dbReference>
<dbReference type="RefSeq" id="WP_174788440.1">
    <property type="nucleotide sequence ID" value="NZ_CP054580.1"/>
</dbReference>
<dbReference type="PANTHER" id="PTHR43334:SF1">
    <property type="entry name" value="3-HYDROXYPROPIONATE--COA LIGASE [ADP-FORMING]"/>
    <property type="match status" value="1"/>
</dbReference>
<dbReference type="SUPFAM" id="SSF52210">
    <property type="entry name" value="Succinyl-CoA synthetase domains"/>
    <property type="match status" value="2"/>
</dbReference>
<evidence type="ECO:0000313" key="6">
    <source>
        <dbReference type="EMBL" id="QKS26763.1"/>
    </source>
</evidence>
<keyword evidence="4" id="KW-0175">Coiled coil</keyword>
<dbReference type="GO" id="GO:0043758">
    <property type="term" value="F:acetate-CoA ligase (ADP-forming) activity"/>
    <property type="evidence" value="ECO:0007669"/>
    <property type="project" value="InterPro"/>
</dbReference>
<dbReference type="Pfam" id="PF19045">
    <property type="entry name" value="Ligase_CoA_2"/>
    <property type="match status" value="1"/>
</dbReference>
<dbReference type="InterPro" id="IPR013815">
    <property type="entry name" value="ATP_grasp_subdomain_1"/>
</dbReference>
<keyword evidence="1" id="KW-0436">Ligase</keyword>
<keyword evidence="6" id="KW-0808">Transferase</keyword>
<dbReference type="PANTHER" id="PTHR43334">
    <property type="entry name" value="ACETATE--COA LIGASE [ADP-FORMING]"/>
    <property type="match status" value="1"/>
</dbReference>
<dbReference type="EC" id="2.3.1.-" evidence="6"/>
<dbReference type="Pfam" id="PF13549">
    <property type="entry name" value="ATP-grasp_5"/>
    <property type="match status" value="1"/>
</dbReference>
<keyword evidence="6" id="KW-0012">Acyltransferase</keyword>
<evidence type="ECO:0000256" key="4">
    <source>
        <dbReference type="SAM" id="Coils"/>
    </source>
</evidence>
<evidence type="ECO:0000256" key="1">
    <source>
        <dbReference type="ARBA" id="ARBA00022598"/>
    </source>
</evidence>
<dbReference type="InterPro" id="IPR043938">
    <property type="entry name" value="Ligase_CoA_dom"/>
</dbReference>
<dbReference type="Gene3D" id="3.30.1490.20">
    <property type="entry name" value="ATP-grasp fold, A domain"/>
    <property type="match status" value="1"/>
</dbReference>
<protein>
    <submittedName>
        <fullName evidence="6">Protein lysine acetyltransferase Pka</fullName>
        <ecNumber evidence="6">2.3.1.-</ecNumber>
    </submittedName>
</protein>
<dbReference type="InterPro" id="IPR036291">
    <property type="entry name" value="NAD(P)-bd_dom_sf"/>
</dbReference>
<dbReference type="SUPFAM" id="SSF56059">
    <property type="entry name" value="Glutathione synthetase ATP-binding domain-like"/>
    <property type="match status" value="1"/>
</dbReference>
<dbReference type="Gene3D" id="3.40.50.261">
    <property type="entry name" value="Succinyl-CoA synthetase domains"/>
    <property type="match status" value="2"/>
</dbReference>
<dbReference type="Gene3D" id="3.30.470.20">
    <property type="entry name" value="ATP-grasp fold, B domain"/>
    <property type="match status" value="1"/>
</dbReference>
<keyword evidence="3" id="KW-0067">ATP-binding</keyword>
<name>A0AAP9T393_9GAMM</name>
<dbReference type="InterPro" id="IPR051538">
    <property type="entry name" value="Acyl-CoA_Synth/Transferase"/>
</dbReference>
<evidence type="ECO:0000256" key="3">
    <source>
        <dbReference type="ARBA" id="ARBA00022840"/>
    </source>
</evidence>
<feature type="domain" description="CoA-binding" evidence="5">
    <location>
        <begin position="12"/>
        <end position="107"/>
    </location>
</feature>
<evidence type="ECO:0000313" key="7">
    <source>
        <dbReference type="Proteomes" id="UP000509761"/>
    </source>
</evidence>